<gene>
    <name evidence="1" type="ORF">Daus18300_014112</name>
</gene>
<organism evidence="1 2">
    <name type="scientific">Diaporthe australafricana</name>
    <dbReference type="NCBI Taxonomy" id="127596"/>
    <lineage>
        <taxon>Eukaryota</taxon>
        <taxon>Fungi</taxon>
        <taxon>Dikarya</taxon>
        <taxon>Ascomycota</taxon>
        <taxon>Pezizomycotina</taxon>
        <taxon>Sordariomycetes</taxon>
        <taxon>Sordariomycetidae</taxon>
        <taxon>Diaporthales</taxon>
        <taxon>Diaporthaceae</taxon>
        <taxon>Diaporthe</taxon>
    </lineage>
</organism>
<accession>A0ABR3VWH7</accession>
<dbReference type="EMBL" id="JAWRVE010000255">
    <property type="protein sequence ID" value="KAL1846888.1"/>
    <property type="molecule type" value="Genomic_DNA"/>
</dbReference>
<name>A0ABR3VWH7_9PEZI</name>
<protein>
    <submittedName>
        <fullName evidence="1">Uncharacterized protein</fullName>
    </submittedName>
</protein>
<comment type="caution">
    <text evidence="1">The sequence shown here is derived from an EMBL/GenBank/DDBJ whole genome shotgun (WGS) entry which is preliminary data.</text>
</comment>
<proteinExistence type="predicted"/>
<dbReference type="Proteomes" id="UP001583177">
    <property type="component" value="Unassembled WGS sequence"/>
</dbReference>
<evidence type="ECO:0000313" key="2">
    <source>
        <dbReference type="Proteomes" id="UP001583177"/>
    </source>
</evidence>
<reference evidence="1 2" key="1">
    <citation type="journal article" date="2024" name="IMA Fungus">
        <title>IMA Genome - F19 : A genome assembly and annotation guide to empower mycologists, including annotated draft genome sequences of Ceratocystis pirilliformis, Diaporthe australafricana, Fusarium ophioides, Paecilomyces lecythidis, and Sporothrix stenoceras.</title>
        <authorList>
            <person name="Aylward J."/>
            <person name="Wilson A.M."/>
            <person name="Visagie C.M."/>
            <person name="Spraker J."/>
            <person name="Barnes I."/>
            <person name="Buitendag C."/>
            <person name="Ceriani C."/>
            <person name="Del Mar Angel L."/>
            <person name="du Plessis D."/>
            <person name="Fuchs T."/>
            <person name="Gasser K."/>
            <person name="Kramer D."/>
            <person name="Li W."/>
            <person name="Munsamy K."/>
            <person name="Piso A."/>
            <person name="Price J.L."/>
            <person name="Sonnekus B."/>
            <person name="Thomas C."/>
            <person name="van der Nest A."/>
            <person name="van Dijk A."/>
            <person name="van Heerden A."/>
            <person name="van Vuuren N."/>
            <person name="Yilmaz N."/>
            <person name="Duong T.A."/>
            <person name="van der Merwe N.A."/>
            <person name="Wingfield M.J."/>
            <person name="Wingfield B.D."/>
        </authorList>
    </citation>
    <scope>NUCLEOTIDE SEQUENCE [LARGE SCALE GENOMIC DNA]</scope>
    <source>
        <strain evidence="1 2">CMW 18300</strain>
    </source>
</reference>
<keyword evidence="2" id="KW-1185">Reference proteome</keyword>
<evidence type="ECO:0000313" key="1">
    <source>
        <dbReference type="EMBL" id="KAL1846888.1"/>
    </source>
</evidence>
<sequence length="145" mass="16259">MSAAIDAFGISCPDGGKFFVCEDSKVQFLGHSNKIKFVDQLKFVGQVKRSVKCSDQLKFSDHIKSSDQLKCLNQHTRLNQLKRSVKPSIQLQFSSHIQWFDQLRSVDHVCCFGHFSHSFGCGYDGDHGDHGGELILDRGSGDPKR</sequence>